<evidence type="ECO:0000256" key="10">
    <source>
        <dbReference type="RuleBase" id="RU004516"/>
    </source>
</evidence>
<dbReference type="EC" id="2.6.1.42" evidence="11"/>
<dbReference type="Proteomes" id="UP000559027">
    <property type="component" value="Unassembled WGS sequence"/>
</dbReference>
<dbReference type="InterPro" id="IPR036038">
    <property type="entry name" value="Aminotransferase-like"/>
</dbReference>
<organism evidence="13 14">
    <name type="scientific">Leucocoprinus leucothites</name>
    <dbReference type="NCBI Taxonomy" id="201217"/>
    <lineage>
        <taxon>Eukaryota</taxon>
        <taxon>Fungi</taxon>
        <taxon>Dikarya</taxon>
        <taxon>Basidiomycota</taxon>
        <taxon>Agaricomycotina</taxon>
        <taxon>Agaricomycetes</taxon>
        <taxon>Agaricomycetidae</taxon>
        <taxon>Agaricales</taxon>
        <taxon>Agaricineae</taxon>
        <taxon>Agaricaceae</taxon>
        <taxon>Leucocoprinus</taxon>
    </lineage>
</organism>
<dbReference type="GO" id="GO:0004084">
    <property type="term" value="F:branched-chain-amino-acid transaminase activity"/>
    <property type="evidence" value="ECO:0007669"/>
    <property type="project" value="UniProtKB-EC"/>
</dbReference>
<comment type="caution">
    <text evidence="13">The sequence shown here is derived from an EMBL/GenBank/DDBJ whole genome shotgun (WGS) entry which is preliminary data.</text>
</comment>
<evidence type="ECO:0000256" key="4">
    <source>
        <dbReference type="ARBA" id="ARBA00022605"/>
    </source>
</evidence>
<dbReference type="GO" id="GO:0009099">
    <property type="term" value="P:L-valine biosynthetic process"/>
    <property type="evidence" value="ECO:0007669"/>
    <property type="project" value="TreeGrafter"/>
</dbReference>
<dbReference type="InterPro" id="IPR001544">
    <property type="entry name" value="Aminotrans_IV"/>
</dbReference>
<dbReference type="InterPro" id="IPR018300">
    <property type="entry name" value="Aminotrans_IV_CS"/>
</dbReference>
<comment type="cofactor">
    <cofactor evidence="1 10">
        <name>pyridoxal 5'-phosphate</name>
        <dbReference type="ChEBI" id="CHEBI:597326"/>
    </cofactor>
</comment>
<dbReference type="Gene3D" id="3.30.470.10">
    <property type="match status" value="1"/>
</dbReference>
<comment type="catalytic activity">
    <reaction evidence="11">
        <text>L-isoleucine + 2-oxoglutarate = (S)-3-methyl-2-oxopentanoate + L-glutamate</text>
        <dbReference type="Rhea" id="RHEA:24801"/>
        <dbReference type="ChEBI" id="CHEBI:16810"/>
        <dbReference type="ChEBI" id="CHEBI:29985"/>
        <dbReference type="ChEBI" id="CHEBI:35146"/>
        <dbReference type="ChEBI" id="CHEBI:58045"/>
        <dbReference type="EC" id="2.6.1.42"/>
    </reaction>
</comment>
<evidence type="ECO:0000256" key="2">
    <source>
        <dbReference type="ARBA" id="ARBA00009320"/>
    </source>
</evidence>
<evidence type="ECO:0000256" key="11">
    <source>
        <dbReference type="RuleBase" id="RU004517"/>
    </source>
</evidence>
<feature type="modified residue" description="N6-(pyridoxal phosphate)lysine" evidence="8">
    <location>
        <position position="226"/>
    </location>
</feature>
<evidence type="ECO:0000256" key="5">
    <source>
        <dbReference type="ARBA" id="ARBA00022679"/>
    </source>
</evidence>
<name>A0A8H5FSZ2_9AGAR</name>
<dbReference type="Pfam" id="PF01063">
    <property type="entry name" value="Aminotran_4"/>
    <property type="match status" value="1"/>
</dbReference>
<dbReference type="InterPro" id="IPR005786">
    <property type="entry name" value="B_amino_transII"/>
</dbReference>
<evidence type="ECO:0000313" key="14">
    <source>
        <dbReference type="Proteomes" id="UP000559027"/>
    </source>
</evidence>
<proteinExistence type="inferred from homology"/>
<dbReference type="CDD" id="cd01557">
    <property type="entry name" value="BCAT_beta_family"/>
    <property type="match status" value="1"/>
</dbReference>
<comment type="catalytic activity">
    <reaction evidence="11">
        <text>L-leucine + 2-oxoglutarate = 4-methyl-2-oxopentanoate + L-glutamate</text>
        <dbReference type="Rhea" id="RHEA:18321"/>
        <dbReference type="ChEBI" id="CHEBI:16810"/>
        <dbReference type="ChEBI" id="CHEBI:17865"/>
        <dbReference type="ChEBI" id="CHEBI:29985"/>
        <dbReference type="ChEBI" id="CHEBI:57427"/>
        <dbReference type="EC" id="2.6.1.42"/>
    </reaction>
</comment>
<evidence type="ECO:0000256" key="3">
    <source>
        <dbReference type="ARBA" id="ARBA00022576"/>
    </source>
</evidence>
<feature type="region of interest" description="Disordered" evidence="12">
    <location>
        <begin position="1"/>
        <end position="27"/>
    </location>
</feature>
<comment type="similarity">
    <text evidence="2 9">Belongs to the class-IV pyridoxal-phosphate-dependent aminotransferase family.</text>
</comment>
<evidence type="ECO:0000256" key="6">
    <source>
        <dbReference type="ARBA" id="ARBA00022898"/>
    </source>
</evidence>
<dbReference type="EMBL" id="JAACJO010000024">
    <property type="protein sequence ID" value="KAF5347563.1"/>
    <property type="molecule type" value="Genomic_DNA"/>
</dbReference>
<dbReference type="Gene3D" id="3.20.10.10">
    <property type="entry name" value="D-amino Acid Aminotransferase, subunit A, domain 2"/>
    <property type="match status" value="1"/>
</dbReference>
<feature type="compositionally biased region" description="Polar residues" evidence="12">
    <location>
        <begin position="1"/>
        <end position="24"/>
    </location>
</feature>
<keyword evidence="6 10" id="KW-0663">Pyridoxal phosphate</keyword>
<accession>A0A8H5FSZ2</accession>
<evidence type="ECO:0000313" key="13">
    <source>
        <dbReference type="EMBL" id="KAF5347563.1"/>
    </source>
</evidence>
<evidence type="ECO:0000256" key="12">
    <source>
        <dbReference type="SAM" id="MobiDB-lite"/>
    </source>
</evidence>
<keyword evidence="3 11" id="KW-0032">Aminotransferase</keyword>
<dbReference type="GO" id="GO:0009098">
    <property type="term" value="P:L-leucine biosynthetic process"/>
    <property type="evidence" value="ECO:0007669"/>
    <property type="project" value="TreeGrafter"/>
</dbReference>
<evidence type="ECO:0000256" key="9">
    <source>
        <dbReference type="RuleBase" id="RU004106"/>
    </source>
</evidence>
<dbReference type="GO" id="GO:0005739">
    <property type="term" value="C:mitochondrion"/>
    <property type="evidence" value="ECO:0007669"/>
    <property type="project" value="TreeGrafter"/>
</dbReference>
<gene>
    <name evidence="13" type="ORF">D9756_010634</name>
</gene>
<sequence length="415" mass="45198">MAILTSNATNGAHSGHTNGNSKPNSPAELDAEKLIINLVDKPKPIPAPETLVFGETKTDHMLVVHFDPVNGWTAPEIKPYGPLSIDPSSSCLQYCPNVFEGMKAYIGLDGEARLFRPEKNMQRLASYSKWTRTIQKFDQDVLLTLIKRLILVDKRWIPTKPGYSLYIRPTIIGTRSSLGVRHSDTATLFVILSPTGPYFKNGLHPISLLAVSNTVRAWPGGTGSHKLGLNYAPAFMPQIDAASKGYDQILWLLETDCQNGENGKELRITEVGAMNVFIVVKRDDTHLDLITPPLDGTILPGVTRASTLALADAHTSGNVTLPGVPSALKIYTHEQPLTMSQLSSLHSEGKIVEFFGVGTAAIIAPVDRIGWNGGDLLFTQESKDGLGLIGRGVFELITSIQTGRTKFEDWSVSCE</sequence>
<reference evidence="13 14" key="1">
    <citation type="journal article" date="2020" name="ISME J.">
        <title>Uncovering the hidden diversity of litter-decomposition mechanisms in mushroom-forming fungi.</title>
        <authorList>
            <person name="Floudas D."/>
            <person name="Bentzer J."/>
            <person name="Ahren D."/>
            <person name="Johansson T."/>
            <person name="Persson P."/>
            <person name="Tunlid A."/>
        </authorList>
    </citation>
    <scope>NUCLEOTIDE SEQUENCE [LARGE SCALE GENOMIC DNA]</scope>
    <source>
        <strain evidence="13 14">CBS 146.42</strain>
    </source>
</reference>
<evidence type="ECO:0000256" key="8">
    <source>
        <dbReference type="PIRSR" id="PIRSR006468-1"/>
    </source>
</evidence>
<dbReference type="InterPro" id="IPR043131">
    <property type="entry name" value="BCAT-like_N"/>
</dbReference>
<dbReference type="PANTHER" id="PTHR11825">
    <property type="entry name" value="SUBGROUP IIII AMINOTRANSFERASE"/>
    <property type="match status" value="1"/>
</dbReference>
<keyword evidence="14" id="KW-1185">Reference proteome</keyword>
<evidence type="ECO:0000256" key="1">
    <source>
        <dbReference type="ARBA" id="ARBA00001933"/>
    </source>
</evidence>
<dbReference type="PROSITE" id="PS00770">
    <property type="entry name" value="AA_TRANSFER_CLASS_4"/>
    <property type="match status" value="1"/>
</dbReference>
<evidence type="ECO:0000256" key="7">
    <source>
        <dbReference type="ARBA" id="ARBA00023304"/>
    </source>
</evidence>
<dbReference type="PANTHER" id="PTHR11825:SF44">
    <property type="entry name" value="BRANCHED-CHAIN-AMINO-ACID AMINOTRANSFERASE"/>
    <property type="match status" value="1"/>
</dbReference>
<keyword evidence="4 11" id="KW-0028">Amino-acid biosynthesis</keyword>
<dbReference type="OrthoDB" id="1732691at2759"/>
<dbReference type="SUPFAM" id="SSF56752">
    <property type="entry name" value="D-aminoacid aminotransferase-like PLP-dependent enzymes"/>
    <property type="match status" value="1"/>
</dbReference>
<comment type="catalytic activity">
    <reaction evidence="11">
        <text>L-valine + 2-oxoglutarate = 3-methyl-2-oxobutanoate + L-glutamate</text>
        <dbReference type="Rhea" id="RHEA:24813"/>
        <dbReference type="ChEBI" id="CHEBI:11851"/>
        <dbReference type="ChEBI" id="CHEBI:16810"/>
        <dbReference type="ChEBI" id="CHEBI:29985"/>
        <dbReference type="ChEBI" id="CHEBI:57762"/>
        <dbReference type="EC" id="2.6.1.42"/>
    </reaction>
</comment>
<keyword evidence="7 11" id="KW-0100">Branched-chain amino acid biosynthesis</keyword>
<keyword evidence="5 11" id="KW-0808">Transferase</keyword>
<dbReference type="InterPro" id="IPR033939">
    <property type="entry name" value="BCAT_family"/>
</dbReference>
<dbReference type="PIRSF" id="PIRSF006468">
    <property type="entry name" value="BCAT1"/>
    <property type="match status" value="1"/>
</dbReference>
<dbReference type="InterPro" id="IPR043132">
    <property type="entry name" value="BCAT-like_C"/>
</dbReference>
<protein>
    <recommendedName>
        <fullName evidence="11">Branched-chain-amino-acid aminotransferase</fullName>
        <ecNumber evidence="11">2.6.1.42</ecNumber>
    </recommendedName>
</protein>
<dbReference type="AlphaFoldDB" id="A0A8H5FSZ2"/>